<dbReference type="Proteomes" id="UP000251186">
    <property type="component" value="Unassembled WGS sequence"/>
</dbReference>
<feature type="domain" description="ABC-2 type transporter transmembrane" evidence="7">
    <location>
        <begin position="32"/>
        <end position="377"/>
    </location>
</feature>
<sequence length="766" mass="81043">MVRTVKRLLAVFVSAVRDEARILVTRPWDAFVAFGLPLILLMVIAAMLAPGVIRQAPVAVVDQDNSAFSRAAIRNMEASPGVRVAHAPTTMTEAMALMRRGEIYSVAHFPADFSDGAFRRPEQVTVSFNGAFQTVGALSALGQSAAIASAAGQQLQERARQRGLPETALQLPAVQVSIVGNPQLSFELFLGGLLAPGVLHLLAACSAVLAVGRLMRGGSFKCFKAETDGFTTTALVGRLIPHFVIFSLWGLAWIAWLSGVRGWGVAGSLPMLTLGVLALMAVSVVLSAFLVAALGEVDMAFSATAIYSGAAIAFSNGTLPLDHGPRFARIWSDMLPYTHYLRLQTGQLVTGAASAAAWRDLMILSGVAVIGLLLSALFIRGRSRLVPKPESLNFPLPQQGVIAAFAATFRNLPRARPVSSLLILAVVLYAFYYPAAYAGQAATGLPIAIATPTQTALTRTLVEDLDASREIEVAAVISSPPEGFELMRRGVVDGVVVLPQRFEANLVRGAPTGVAIWLNGGYLVRVTAVGKAVAAATAQVAEAQLKGLPDIARAVRLAPTLEQVSLFNPTEGYGGYAVPAVSLIILQQTLLLGAGVITAVRRETAAPRLRRSARLGLWLALTAIGTASSLFYFGFVFWFQDYPRAGNLMGVLLLAPIFSAAVAAVGLLIGVLFDRHERVLQVLVGTSAPLFFLSGAAWPHFMMPEGLVWLAHLSPSTAAVQAFVRLNAMGASLSEVSGLAAILTGLAVIYGGVWVVCGTLRPDLRR</sequence>
<feature type="transmembrane region" description="Helical" evidence="6">
    <location>
        <begin position="30"/>
        <end position="49"/>
    </location>
</feature>
<keyword evidence="4 6" id="KW-1133">Transmembrane helix</keyword>
<dbReference type="PANTHER" id="PTHR30294">
    <property type="entry name" value="MEMBRANE COMPONENT OF ABC TRANSPORTER YHHJ-RELATED"/>
    <property type="match status" value="1"/>
</dbReference>
<keyword evidence="5 6" id="KW-0472">Membrane</keyword>
<evidence type="ECO:0000256" key="1">
    <source>
        <dbReference type="ARBA" id="ARBA00004651"/>
    </source>
</evidence>
<dbReference type="InterPro" id="IPR051449">
    <property type="entry name" value="ABC-2_transporter_component"/>
</dbReference>
<protein>
    <submittedName>
        <fullName evidence="8">Phosphoglycerol transferase and related proteins, alkaline phosphatase superfamily</fullName>
    </submittedName>
</protein>
<evidence type="ECO:0000256" key="5">
    <source>
        <dbReference type="ARBA" id="ARBA00023136"/>
    </source>
</evidence>
<evidence type="ECO:0000259" key="7">
    <source>
        <dbReference type="Pfam" id="PF12698"/>
    </source>
</evidence>
<evidence type="ECO:0000256" key="2">
    <source>
        <dbReference type="ARBA" id="ARBA00022475"/>
    </source>
</evidence>
<feature type="transmembrane region" description="Helical" evidence="6">
    <location>
        <begin position="361"/>
        <end position="379"/>
    </location>
</feature>
<accession>A0A2X1BCQ0</accession>
<dbReference type="GO" id="GO:0140359">
    <property type="term" value="F:ABC-type transporter activity"/>
    <property type="evidence" value="ECO:0007669"/>
    <property type="project" value="InterPro"/>
</dbReference>
<feature type="transmembrane region" description="Helical" evidence="6">
    <location>
        <begin position="617"/>
        <end position="639"/>
    </location>
</feature>
<evidence type="ECO:0000256" key="3">
    <source>
        <dbReference type="ARBA" id="ARBA00022692"/>
    </source>
</evidence>
<feature type="transmembrane region" description="Helical" evidence="6">
    <location>
        <begin position="188"/>
        <end position="211"/>
    </location>
</feature>
<keyword evidence="3 6" id="KW-0812">Transmembrane</keyword>
<dbReference type="Pfam" id="PF12698">
    <property type="entry name" value="ABC2_membrane_3"/>
    <property type="match status" value="2"/>
</dbReference>
<evidence type="ECO:0000313" key="9">
    <source>
        <dbReference type="Proteomes" id="UP000251186"/>
    </source>
</evidence>
<gene>
    <name evidence="8" type="ORF">NCTC11166_01858</name>
</gene>
<evidence type="ECO:0000256" key="6">
    <source>
        <dbReference type="SAM" id="Phobius"/>
    </source>
</evidence>
<proteinExistence type="predicted"/>
<feature type="transmembrane region" description="Helical" evidence="6">
    <location>
        <begin position="418"/>
        <end position="435"/>
    </location>
</feature>
<feature type="transmembrane region" description="Helical" evidence="6">
    <location>
        <begin position="651"/>
        <end position="673"/>
    </location>
</feature>
<dbReference type="GO" id="GO:0005886">
    <property type="term" value="C:plasma membrane"/>
    <property type="evidence" value="ECO:0007669"/>
    <property type="project" value="UniProtKB-SubCell"/>
</dbReference>
<feature type="transmembrane region" description="Helical" evidence="6">
    <location>
        <begin position="680"/>
        <end position="701"/>
    </location>
</feature>
<evidence type="ECO:0000256" key="4">
    <source>
        <dbReference type="ARBA" id="ARBA00022989"/>
    </source>
</evidence>
<name>A0A2X1BCQ0_BREVE</name>
<evidence type="ECO:0000313" key="8">
    <source>
        <dbReference type="EMBL" id="SPU54477.1"/>
    </source>
</evidence>
<dbReference type="Gene3D" id="3.40.1710.10">
    <property type="entry name" value="abc type-2 transporter like domain"/>
    <property type="match status" value="2"/>
</dbReference>
<dbReference type="GO" id="GO:0016740">
    <property type="term" value="F:transferase activity"/>
    <property type="evidence" value="ECO:0007669"/>
    <property type="project" value="UniProtKB-KW"/>
</dbReference>
<reference evidence="8 9" key="1">
    <citation type="submission" date="2018-06" db="EMBL/GenBank/DDBJ databases">
        <authorList>
            <consortium name="Pathogen Informatics"/>
            <person name="Doyle S."/>
        </authorList>
    </citation>
    <scope>NUCLEOTIDE SEQUENCE [LARGE SCALE GENOMIC DNA]</scope>
    <source>
        <strain evidence="8 9">NCTC11166</strain>
    </source>
</reference>
<feature type="transmembrane region" description="Helical" evidence="6">
    <location>
        <begin position="272"/>
        <end position="294"/>
    </location>
</feature>
<dbReference type="AlphaFoldDB" id="A0A2X1BCQ0"/>
<dbReference type="InterPro" id="IPR013525">
    <property type="entry name" value="ABC2_TM"/>
</dbReference>
<feature type="domain" description="ABC-2 type transporter transmembrane" evidence="7">
    <location>
        <begin position="421"/>
        <end position="754"/>
    </location>
</feature>
<comment type="subcellular location">
    <subcellularLocation>
        <location evidence="1">Cell membrane</location>
        <topology evidence="1">Multi-pass membrane protein</topology>
    </subcellularLocation>
</comment>
<feature type="transmembrane region" description="Helical" evidence="6">
    <location>
        <begin position="576"/>
        <end position="597"/>
    </location>
</feature>
<feature type="transmembrane region" description="Helical" evidence="6">
    <location>
        <begin position="239"/>
        <end position="260"/>
    </location>
</feature>
<keyword evidence="8" id="KW-0808">Transferase</keyword>
<dbReference type="EMBL" id="UAQP01000014">
    <property type="protein sequence ID" value="SPU54477.1"/>
    <property type="molecule type" value="Genomic_DNA"/>
</dbReference>
<keyword evidence="2" id="KW-1003">Cell membrane</keyword>
<organism evidence="8 9">
    <name type="scientific">Brevundimonas vesicularis</name>
    <name type="common">Pseudomonas vesicularis</name>
    <dbReference type="NCBI Taxonomy" id="41276"/>
    <lineage>
        <taxon>Bacteria</taxon>
        <taxon>Pseudomonadati</taxon>
        <taxon>Pseudomonadota</taxon>
        <taxon>Alphaproteobacteria</taxon>
        <taxon>Caulobacterales</taxon>
        <taxon>Caulobacteraceae</taxon>
        <taxon>Brevundimonas</taxon>
    </lineage>
</organism>
<feature type="transmembrane region" description="Helical" evidence="6">
    <location>
        <begin position="736"/>
        <end position="756"/>
    </location>
</feature>
<dbReference type="PANTHER" id="PTHR30294:SF46">
    <property type="entry name" value="ABC TRANSPORTER PERMEASE"/>
    <property type="match status" value="1"/>
</dbReference>